<dbReference type="OMA" id="FWEIAQG"/>
<keyword evidence="7" id="KW-0963">Cytoplasm</keyword>
<evidence type="ECO:0000256" key="10">
    <source>
        <dbReference type="ARBA" id="ARBA00023017"/>
    </source>
</evidence>
<evidence type="ECO:0000256" key="9">
    <source>
        <dbReference type="ARBA" id="ARBA00022794"/>
    </source>
</evidence>
<dbReference type="STRING" id="6412.T1FVG5"/>
<evidence type="ECO:0000256" key="4">
    <source>
        <dbReference type="ARBA" id="ARBA00006831"/>
    </source>
</evidence>
<dbReference type="Gene3D" id="3.40.50.300">
    <property type="entry name" value="P-loop containing nucleotide triphosphate hydrolases"/>
    <property type="match status" value="1"/>
</dbReference>
<dbReference type="GeneID" id="20212811"/>
<dbReference type="FunCoup" id="T1FVG5">
    <property type="interactions" value="62"/>
</dbReference>
<reference evidence="15 17" key="2">
    <citation type="journal article" date="2013" name="Nature">
        <title>Insights into bilaterian evolution from three spiralian genomes.</title>
        <authorList>
            <person name="Simakov O."/>
            <person name="Marletaz F."/>
            <person name="Cho S.J."/>
            <person name="Edsinger-Gonzales E."/>
            <person name="Havlak P."/>
            <person name="Hellsten U."/>
            <person name="Kuo D.H."/>
            <person name="Larsson T."/>
            <person name="Lv J."/>
            <person name="Arendt D."/>
            <person name="Savage R."/>
            <person name="Osoegawa K."/>
            <person name="de Jong P."/>
            <person name="Grimwood J."/>
            <person name="Chapman J.A."/>
            <person name="Shapiro H."/>
            <person name="Aerts A."/>
            <person name="Otillar R.P."/>
            <person name="Terry A.Y."/>
            <person name="Boore J.L."/>
            <person name="Grigoriev I.V."/>
            <person name="Lindberg D.R."/>
            <person name="Seaver E.C."/>
            <person name="Weisblat D.A."/>
            <person name="Putnam N.H."/>
            <person name="Rokhsar D.S."/>
        </authorList>
    </citation>
    <scope>NUCLEOTIDE SEQUENCE</scope>
</reference>
<evidence type="ECO:0000256" key="14">
    <source>
        <dbReference type="ARBA" id="ARBA00023273"/>
    </source>
</evidence>
<evidence type="ECO:0000256" key="12">
    <source>
        <dbReference type="ARBA" id="ARBA00023175"/>
    </source>
</evidence>
<evidence type="ECO:0000256" key="1">
    <source>
        <dbReference type="ARBA" id="ARBA00004120"/>
    </source>
</evidence>
<evidence type="ECO:0000256" key="13">
    <source>
        <dbReference type="ARBA" id="ARBA00023212"/>
    </source>
</evidence>
<dbReference type="GO" id="GO:0036064">
    <property type="term" value="C:ciliary basal body"/>
    <property type="evidence" value="ECO:0000318"/>
    <property type="project" value="GO_Central"/>
</dbReference>
<reference evidence="17" key="1">
    <citation type="submission" date="2012-12" db="EMBL/GenBank/DDBJ databases">
        <authorList>
            <person name="Hellsten U."/>
            <person name="Grimwood J."/>
            <person name="Chapman J.A."/>
            <person name="Shapiro H."/>
            <person name="Aerts A."/>
            <person name="Otillar R.P."/>
            <person name="Terry A.Y."/>
            <person name="Boore J.L."/>
            <person name="Simakov O."/>
            <person name="Marletaz F."/>
            <person name="Cho S.-J."/>
            <person name="Edsinger-Gonzales E."/>
            <person name="Havlak P."/>
            <person name="Kuo D.-H."/>
            <person name="Larsson T."/>
            <person name="Lv J."/>
            <person name="Arendt D."/>
            <person name="Savage R."/>
            <person name="Osoegawa K."/>
            <person name="de Jong P."/>
            <person name="Lindberg D.R."/>
            <person name="Seaver E.C."/>
            <person name="Weisblat D.A."/>
            <person name="Putnam N.H."/>
            <person name="Grigoriev I.V."/>
            <person name="Rokhsar D.S."/>
        </authorList>
    </citation>
    <scope>NUCLEOTIDE SEQUENCE</scope>
</reference>
<dbReference type="OrthoDB" id="10263060at2759"/>
<dbReference type="eggNOG" id="KOG3929">
    <property type="taxonomic scope" value="Eukaryota"/>
</dbReference>
<keyword evidence="11" id="KW-0969">Cilium</keyword>
<dbReference type="CTD" id="20212811"/>
<dbReference type="InterPro" id="IPR040045">
    <property type="entry name" value="DYNC2LI1"/>
</dbReference>
<evidence type="ECO:0000313" key="15">
    <source>
        <dbReference type="EMBL" id="ESN93853.1"/>
    </source>
</evidence>
<evidence type="ECO:0000256" key="6">
    <source>
        <dbReference type="ARBA" id="ARBA00022473"/>
    </source>
</evidence>
<keyword evidence="14" id="KW-0966">Cell projection</keyword>
<dbReference type="GO" id="GO:0005868">
    <property type="term" value="C:cytoplasmic dynein complex"/>
    <property type="evidence" value="ECO:0000318"/>
    <property type="project" value="GO_Central"/>
</dbReference>
<dbReference type="InParanoid" id="T1FVG5"/>
<organism evidence="16 17">
    <name type="scientific">Helobdella robusta</name>
    <name type="common">Californian leech</name>
    <dbReference type="NCBI Taxonomy" id="6412"/>
    <lineage>
        <taxon>Eukaryota</taxon>
        <taxon>Metazoa</taxon>
        <taxon>Spiralia</taxon>
        <taxon>Lophotrochozoa</taxon>
        <taxon>Annelida</taxon>
        <taxon>Clitellata</taxon>
        <taxon>Hirudinea</taxon>
        <taxon>Rhynchobdellida</taxon>
        <taxon>Glossiphoniidae</taxon>
        <taxon>Helobdella</taxon>
    </lineage>
</organism>
<evidence type="ECO:0000256" key="7">
    <source>
        <dbReference type="ARBA" id="ARBA00022490"/>
    </source>
</evidence>
<dbReference type="GO" id="GO:0045504">
    <property type="term" value="F:dynein heavy chain binding"/>
    <property type="evidence" value="ECO:0000318"/>
    <property type="project" value="GO_Central"/>
</dbReference>
<dbReference type="RefSeq" id="XP_009028061.1">
    <property type="nucleotide sequence ID" value="XM_009029813.1"/>
</dbReference>
<dbReference type="InterPro" id="IPR027417">
    <property type="entry name" value="P-loop_NTPase"/>
</dbReference>
<keyword evidence="6" id="KW-0217">Developmental protein</keyword>
<accession>T1FVG5</accession>
<dbReference type="EnsemblMetazoa" id="HelroT193897">
    <property type="protein sequence ID" value="HelroP193897"/>
    <property type="gene ID" value="HelroG193897"/>
</dbReference>
<evidence type="ECO:0000256" key="11">
    <source>
        <dbReference type="ARBA" id="ARBA00023069"/>
    </source>
</evidence>
<dbReference type="EMBL" id="KB097587">
    <property type="protein sequence ID" value="ESN93853.1"/>
    <property type="molecule type" value="Genomic_DNA"/>
</dbReference>
<reference evidence="16" key="3">
    <citation type="submission" date="2015-06" db="UniProtKB">
        <authorList>
            <consortium name="EnsemblMetazoa"/>
        </authorList>
    </citation>
    <scope>IDENTIFICATION</scope>
</reference>
<dbReference type="Proteomes" id="UP000015101">
    <property type="component" value="Unassembled WGS sequence"/>
</dbReference>
<keyword evidence="10" id="KW-0243">Dynein</keyword>
<dbReference type="SUPFAM" id="SSF52540">
    <property type="entry name" value="P-loop containing nucleoside triphosphate hydrolases"/>
    <property type="match status" value="1"/>
</dbReference>
<dbReference type="GO" id="GO:0035721">
    <property type="term" value="P:intraciliary retrograde transport"/>
    <property type="evidence" value="ECO:0000318"/>
    <property type="project" value="GO_Central"/>
</dbReference>
<evidence type="ECO:0000256" key="2">
    <source>
        <dbReference type="ARBA" id="ARBA00004300"/>
    </source>
</evidence>
<dbReference type="GO" id="GO:0035735">
    <property type="term" value="P:intraciliary transport involved in cilium assembly"/>
    <property type="evidence" value="ECO:0000318"/>
    <property type="project" value="GO_Central"/>
</dbReference>
<name>T1FVG5_HELRO</name>
<evidence type="ECO:0000256" key="8">
    <source>
        <dbReference type="ARBA" id="ARBA00022701"/>
    </source>
</evidence>
<comment type="similarity">
    <text evidence="4">Belongs to the dynein light intermediate chain family.</text>
</comment>
<keyword evidence="8" id="KW-0493">Microtubule</keyword>
<keyword evidence="13" id="KW-0206">Cytoskeleton</keyword>
<keyword evidence="17" id="KW-1185">Reference proteome</keyword>
<evidence type="ECO:0000313" key="17">
    <source>
        <dbReference type="Proteomes" id="UP000015101"/>
    </source>
</evidence>
<dbReference type="AlphaFoldDB" id="T1FVG5"/>
<dbReference type="Pfam" id="PF05783">
    <property type="entry name" value="DLIC"/>
    <property type="match status" value="1"/>
</dbReference>
<dbReference type="GO" id="GO:0005813">
    <property type="term" value="C:centrosome"/>
    <property type="evidence" value="ECO:0007669"/>
    <property type="project" value="UniProtKB-SubCell"/>
</dbReference>
<evidence type="ECO:0000313" key="16">
    <source>
        <dbReference type="EnsemblMetazoa" id="HelroP193897"/>
    </source>
</evidence>
<keyword evidence="9" id="KW-0970">Cilium biogenesis/degradation</keyword>
<dbReference type="InterPro" id="IPR022780">
    <property type="entry name" value="Dynein_light_int_chain"/>
</dbReference>
<comment type="subcellular location">
    <subcellularLocation>
        <location evidence="3">Cytoplasm</location>
        <location evidence="3">Cytoskeleton</location>
        <location evidence="3">Cilium axoneme</location>
    </subcellularLocation>
    <subcellularLocation>
        <location evidence="1">Cytoplasm</location>
        <location evidence="1">Cytoskeleton</location>
        <location evidence="1">Cilium basal body</location>
    </subcellularLocation>
    <subcellularLocation>
        <location evidence="2">Cytoplasm</location>
        <location evidence="2">Cytoskeleton</location>
        <location evidence="2">Microtubule organizing center</location>
        <location evidence="2">Centrosome</location>
    </subcellularLocation>
</comment>
<gene>
    <name evidence="16" type="primary">20212811</name>
    <name evidence="15" type="ORF">HELRODRAFT_193897</name>
</gene>
<evidence type="ECO:0000256" key="5">
    <source>
        <dbReference type="ARBA" id="ARBA00018863"/>
    </source>
</evidence>
<dbReference type="EMBL" id="AMQM01007221">
    <property type="status" value="NOT_ANNOTATED_CDS"/>
    <property type="molecule type" value="Genomic_DNA"/>
</dbReference>
<keyword evidence="12" id="KW-0505">Motor protein</keyword>
<dbReference type="KEGG" id="hro:HELRODRAFT_193897"/>
<dbReference type="GO" id="GO:0005874">
    <property type="term" value="C:microtubule"/>
    <property type="evidence" value="ECO:0007669"/>
    <property type="project" value="UniProtKB-KW"/>
</dbReference>
<dbReference type="PANTHER" id="PTHR13236:SF0">
    <property type="entry name" value="CYTOPLASMIC DYNEIN 2 LIGHT INTERMEDIATE CHAIN 1"/>
    <property type="match status" value="1"/>
</dbReference>
<evidence type="ECO:0000256" key="3">
    <source>
        <dbReference type="ARBA" id="ARBA00004430"/>
    </source>
</evidence>
<proteinExistence type="inferred from homology"/>
<dbReference type="PANTHER" id="PTHR13236">
    <property type="entry name" value="DYNEIN 2 LIGHT INTERMEDIATE CHAIN, ISOFORM 2"/>
    <property type="match status" value="1"/>
</dbReference>
<dbReference type="GO" id="GO:0005930">
    <property type="term" value="C:axoneme"/>
    <property type="evidence" value="ECO:0000318"/>
    <property type="project" value="GO_Central"/>
</dbReference>
<dbReference type="HOGENOM" id="CLU_049395_0_0_1"/>
<sequence>MNSKEKNMTKNEHEKSVVFLGGKSSGKTSIILRFLERPDDQAKPTVGVEYVYARMNKSNSMGKDIGHVWEVGGGVLMSKLIESVIDNKNISSTGIVLTVDLSQPKRLWTVLEHWLRVLKSRVDDVIKHGDDGKNGRIRERLLEAARMKYKEDHPDLDLLDLFPLPITIVCTKYDTFQNFESEERKVICRTLRFLAHTIGAHLQFCSTMKCEGLVSRVKGLISNLLFNTEIAPSQQTAHNKPLSVTAGQDTMQDIGMPPIPDGDVGKLSARTPMELWKYAYTKYFPQEDIMISSSSSSSVKDPSKDIQYKEVEIDALKMQKDQELMKYMKTLERQDELRSL</sequence>
<protein>
    <recommendedName>
        <fullName evidence="5">Cytoplasmic dynein 2 light intermediate chain 1</fullName>
    </recommendedName>
</protein>